<gene>
    <name evidence="1" type="ORF">GH984_00265</name>
</gene>
<dbReference type="InterPro" id="IPR023606">
    <property type="entry name" value="CoA-Trfase_III_dom_1_sf"/>
</dbReference>
<dbReference type="InterPro" id="IPR044855">
    <property type="entry name" value="CoA-Trfase_III_dom3_sf"/>
</dbReference>
<organism evidence="1 2">
    <name type="scientific">Spiribacter salilacus</name>
    <dbReference type="NCBI Taxonomy" id="2664894"/>
    <lineage>
        <taxon>Bacteria</taxon>
        <taxon>Pseudomonadati</taxon>
        <taxon>Pseudomonadota</taxon>
        <taxon>Gammaproteobacteria</taxon>
        <taxon>Chromatiales</taxon>
        <taxon>Ectothiorhodospiraceae</taxon>
        <taxon>Spiribacter</taxon>
    </lineage>
</organism>
<dbReference type="AlphaFoldDB" id="A0A6N7QKZ0"/>
<evidence type="ECO:0000313" key="2">
    <source>
        <dbReference type="Proteomes" id="UP000433788"/>
    </source>
</evidence>
<comment type="caution">
    <text evidence="1">The sequence shown here is derived from an EMBL/GenBank/DDBJ whole genome shotgun (WGS) entry which is preliminary data.</text>
</comment>
<dbReference type="PANTHER" id="PTHR48228:SF2">
    <property type="entry name" value="E-CINNAMOYL-COA:R-PHENYLLACTATE COA TRANSFERASE LARGE SUBUNIT"/>
    <property type="match status" value="1"/>
</dbReference>
<dbReference type="SUPFAM" id="SSF89796">
    <property type="entry name" value="CoA-transferase family III (CaiB/BaiF)"/>
    <property type="match status" value="2"/>
</dbReference>
<dbReference type="GO" id="GO:0003824">
    <property type="term" value="F:catalytic activity"/>
    <property type="evidence" value="ECO:0007669"/>
    <property type="project" value="InterPro"/>
</dbReference>
<name>A0A6N7QKZ0_9GAMM</name>
<proteinExistence type="predicted"/>
<accession>A0A6N7QKZ0</accession>
<dbReference type="EMBL" id="WJPP01000001">
    <property type="protein sequence ID" value="MRH77146.1"/>
    <property type="molecule type" value="Genomic_DNA"/>
</dbReference>
<dbReference type="Proteomes" id="UP000433788">
    <property type="component" value="Unassembled WGS sequence"/>
</dbReference>
<evidence type="ECO:0000313" key="1">
    <source>
        <dbReference type="EMBL" id="MRH77146.1"/>
    </source>
</evidence>
<sequence length="833" mass="92602">MVIDKPLRGVKVVDFGQYMAAPAVAMMLADLGALVIHIDPPSGPLWDTPANATLQRNKQIVNLDLKTAEGQEAALTLIEEADIVIEGFRPGVMQRLGVDFTALRQAQPDLITLSMPGFASDDELRRDWRAFESVISASSGVFSDMGLNRILMGVNPSFSPLPLGSAYATVIAAASVISALFSRAKTGIGDQIEVPLASALMEGLGYNSLHIENGPERYKTLRQQEIERRRIEGLPMNVSYETLQEFLDPFFRNYKCKDGRMFYVVCPSHRGHVRRCLETLGLYDELVAEGFADQLDVYTSSQDWPHDVSLGLYPLPREWADHIAERMKAVFLTRTTKEWERIFGRGRFPGSPQRWLQEWINDDHAETAGLMVEVNDPVYGVMTQPAPLVWMQECGEAMLKPNPRWWISFDQALNEMRSLPTRLPRRRTQLQGKGWLDGIRIVDLCNVIAGPHSTAFLARFGAEVIKIDPASPQYDPTNTVIYGLTHMRSKRSCLLDFRPPAGREALNQLIRSADVVVWNATDEQVQRFGFDAASLKAINPQAIFCQLDCFGGIRTGPRSNYPGYDDLVQATTGVMLRFGGGMDTPEEHAHVGTIDVMCGFAAAMGIATALFARTHTGHAYRPRTSLAALSGLLQLPYCYDYPRRGLFDEPSGPETPGLNDLTRFYQASDGYVLLCAYEKDLPRLAALEEFAGLDDCPVDNRAAFLATIFATARAEDWVNWLQTADIGAAVCETLETIRAYNSHPPFETDTYSPQGTFSFTRYEDHPSGHVITQADPHAVRVTESIIATPRPGQKYGQSTRAILREANQDESRIDTLLAEGIASESWGNMYLPD</sequence>
<dbReference type="InterPro" id="IPR003673">
    <property type="entry name" value="CoA-Trfase_fam_III"/>
</dbReference>
<dbReference type="Gene3D" id="3.40.50.10540">
    <property type="entry name" value="Crotonobetainyl-coa:carnitine coa-transferase, domain 1"/>
    <property type="match status" value="2"/>
</dbReference>
<dbReference type="InterPro" id="IPR050509">
    <property type="entry name" value="CoA-transferase_III"/>
</dbReference>
<protein>
    <submittedName>
        <fullName evidence="1">Carnitine dehydratase</fullName>
    </submittedName>
</protein>
<dbReference type="RefSeq" id="WP_153718224.1">
    <property type="nucleotide sequence ID" value="NZ_WJPP01000001.1"/>
</dbReference>
<dbReference type="Pfam" id="PF02515">
    <property type="entry name" value="CoA_transf_3"/>
    <property type="match status" value="2"/>
</dbReference>
<keyword evidence="2" id="KW-1185">Reference proteome</keyword>
<dbReference type="Gene3D" id="3.30.1540.10">
    <property type="entry name" value="formyl-coa transferase, domain 3"/>
    <property type="match status" value="1"/>
</dbReference>
<reference evidence="1 2" key="1">
    <citation type="submission" date="2019-11" db="EMBL/GenBank/DDBJ databases">
        <authorList>
            <person name="Zhang X.Y."/>
        </authorList>
    </citation>
    <scope>NUCLEOTIDE SEQUENCE [LARGE SCALE GENOMIC DNA]</scope>
    <source>
        <strain evidence="1 2">C176</strain>
    </source>
</reference>
<dbReference type="PANTHER" id="PTHR48228">
    <property type="entry name" value="SUCCINYL-COA--D-CITRAMALATE COA-TRANSFERASE"/>
    <property type="match status" value="1"/>
</dbReference>